<dbReference type="SMART" id="SM00355">
    <property type="entry name" value="ZnF_C2H2"/>
    <property type="match status" value="12"/>
</dbReference>
<feature type="domain" description="C2H2-type" evidence="7">
    <location>
        <begin position="1092"/>
        <end position="1119"/>
    </location>
</feature>
<feature type="compositionally biased region" description="Polar residues" evidence="6">
    <location>
        <begin position="877"/>
        <end position="893"/>
    </location>
</feature>
<feature type="region of interest" description="Disordered" evidence="6">
    <location>
        <begin position="600"/>
        <end position="619"/>
    </location>
</feature>
<feature type="domain" description="C2H2-type" evidence="7">
    <location>
        <begin position="1203"/>
        <end position="1233"/>
    </location>
</feature>
<evidence type="ECO:0000256" key="1">
    <source>
        <dbReference type="ARBA" id="ARBA00022723"/>
    </source>
</evidence>
<proteinExistence type="predicted"/>
<organism evidence="8 9">
    <name type="scientific">Cirrhinus molitorella</name>
    <name type="common">mud carp</name>
    <dbReference type="NCBI Taxonomy" id="172907"/>
    <lineage>
        <taxon>Eukaryota</taxon>
        <taxon>Metazoa</taxon>
        <taxon>Chordata</taxon>
        <taxon>Craniata</taxon>
        <taxon>Vertebrata</taxon>
        <taxon>Euteleostomi</taxon>
        <taxon>Actinopterygii</taxon>
        <taxon>Neopterygii</taxon>
        <taxon>Teleostei</taxon>
        <taxon>Ostariophysi</taxon>
        <taxon>Cypriniformes</taxon>
        <taxon>Cyprinidae</taxon>
        <taxon>Labeoninae</taxon>
        <taxon>Labeonini</taxon>
        <taxon>Cirrhinus</taxon>
    </lineage>
</organism>
<feature type="domain" description="C2H2-type" evidence="7">
    <location>
        <begin position="702"/>
        <end position="729"/>
    </location>
</feature>
<dbReference type="PROSITE" id="PS00028">
    <property type="entry name" value="ZINC_FINGER_C2H2_1"/>
    <property type="match status" value="8"/>
</dbReference>
<keyword evidence="1" id="KW-0479">Metal-binding</keyword>
<feature type="compositionally biased region" description="Basic residues" evidence="6">
    <location>
        <begin position="426"/>
        <end position="438"/>
    </location>
</feature>
<feature type="region of interest" description="Disordered" evidence="6">
    <location>
        <begin position="1370"/>
        <end position="1427"/>
    </location>
</feature>
<evidence type="ECO:0000256" key="4">
    <source>
        <dbReference type="ARBA" id="ARBA00022833"/>
    </source>
</evidence>
<feature type="region of interest" description="Disordered" evidence="6">
    <location>
        <begin position="1258"/>
        <end position="1277"/>
    </location>
</feature>
<feature type="compositionally biased region" description="Basic residues" evidence="6">
    <location>
        <begin position="1418"/>
        <end position="1427"/>
    </location>
</feature>
<gene>
    <name evidence="8" type="ORF">QQF64_013321</name>
</gene>
<feature type="compositionally biased region" description="Low complexity" evidence="6">
    <location>
        <begin position="413"/>
        <end position="425"/>
    </location>
</feature>
<comment type="caution">
    <text evidence="8">The sequence shown here is derived from an EMBL/GenBank/DDBJ whole genome shotgun (WGS) entry which is preliminary data.</text>
</comment>
<sequence>MVPEGDRRSITGIRHFEGQGGRGPYVRHYYFHALLFKRTFSVHEQRDVIEKGNSALPLSLIPLSQSTQPSRRTIDAFLSTCKSFGLTGCPQQRGGRTTWSYHCAVFVVFQRRCYRQSKREMFQFGKYPMDILEMLSGHQAHQFKGLGLERQLQHQQQVQLQHQQQLQQQQQQQSEASGGLLSGLGLGSLQGSRSNAFADSSSLFAKMSAPPPPLPQQTQSSSSQSTRKSSKMSSSSGSGSSAPGYPQFLRTFHPAEAALAQEQLHSGMGRFDFAGGSTGGGSGVIGGVVTSAPPPPPLHPGLSVPQPSPGPSSSSPSPSSSTTTSNNPPSSSSSVAGLVGAQSDARSLHQQFSCMLAANQYLFSGVPTNASLEQFLVQQGPHNHLGLADSNTGLAPPPALHPSHTHGHPTPQPQQQQQQLPPHALSHPHSHAHPHHPLHPAPQPSPLGGFDFQGIPVLSSNQLASLMQQEAGLPLPLPLHLSVPKDDGKGDSGSGAGGSGGSGSRRKKAMAGYLPQRKTENNSSSSTSSANCHASSGAHGHDGSSGLVGGGGGVGMRGLGGDPSSILSSSTPSSSSSTVSSSSSSAPSSNSASVLVSNISQNPKPENQQSMTPNITQPEQEPLFHCGECGKSFTHLPSLRRHIRCHEEDGGGPNSSTNTNPNHQHQSDLPHSTQDGITQNAHHQHENTDPMSSTCSSPDKSYCCNECGKGFKKRGHLLQHGVIHSGARPYACSVCERSFNRRESLTRHEKIHEEKPYRCPACGRCFRESTSLLNHAASGNCGKPGRRSRSSDGSSISSVEGKVESDFPGGQMDDTKELVFCKNEESAAGLPCDSLYAQGRSVNQNPVGKTEEKYNPEYSRDPYQTSYRVDDYRRPQGNPSSYSAESCTNSMSSPALRKAPLAPTLHPHPQNQQHHHQPQSHLPLSSLLDDSEDEVTSSAMSAIAAAAAASVLPAEMNNNGGREERRDIIGGLLGGLGFTSMGASSSTSAGNGGNEECLSGSMIPLSHPTQQQPNSQNANNPNAKPKRPRKPRQKREPRPGGAPGEGVKRRRSNGAAGDGSERPYLCTVCGRGFSRRETLRRHERVHTGEKPFHCDICGKDFREPFHLTKHQTVHSGEKNYKCTLCGKDFGYAQSLKRHEKLHLRGDFKPRRSKTKSANQGAPTNQDQADQTNQTNPGAYYSYSQDKVQGSNASTSNQPPPKLYTCEICWKSFRHHFHLTAHHQAIHEHGGEKLFSCEVCGKAFSYSNSLTRHRLSQHGLTRTGPTTQPTGSESIGTAPSVSESEAATNALLHITPESGSHGVQQPHSTIALTQHPQPAGYSPLFYTPESGHHSSNVTSHPQHLHYSNPSMGPLQLQQPIGGKQLIYSGVPSNTVHSTPPHIHISPPQHSQHHQQQHPFSMQSQHLQQSPQAQGDATLRKKKKKKKKYKLATSMQLMTGFSAYEIARRHMYLKRKKCRLQQQLKRKKWIAQLKWAKFTGGGLGLNVGGGTWRVGRLRFRGLRSLIVPLKSYSCPVCPFTTFSSRIALSVHRVTRHPPRKHGRQTRLRCIVCGKRSRRLLTALRHRAHHLSQGAFSCSRCPLRFWNGTLLQRHKFACRRVSRGIRMSIKGTHVQKAEDQTERSTVVTGYRH</sequence>
<feature type="region of interest" description="Disordered" evidence="6">
    <location>
        <begin position="645"/>
        <end position="695"/>
    </location>
</feature>
<reference evidence="8 9" key="1">
    <citation type="submission" date="2023-09" db="EMBL/GenBank/DDBJ databases">
        <authorList>
            <person name="Wang M."/>
        </authorList>
    </citation>
    <scope>NUCLEOTIDE SEQUENCE [LARGE SCALE GENOMIC DNA]</scope>
    <source>
        <strain evidence="8">GT-2023</strain>
        <tissue evidence="8">Liver</tissue>
    </source>
</reference>
<feature type="compositionally biased region" description="Basic and acidic residues" evidence="6">
    <location>
        <begin position="849"/>
        <end position="860"/>
    </location>
</feature>
<feature type="compositionally biased region" description="Basic residues" evidence="6">
    <location>
        <begin position="1024"/>
        <end position="1035"/>
    </location>
</feature>
<evidence type="ECO:0000256" key="5">
    <source>
        <dbReference type="PROSITE-ProRule" id="PRU00042"/>
    </source>
</evidence>
<feature type="compositionally biased region" description="Gly residues" evidence="6">
    <location>
        <begin position="491"/>
        <end position="503"/>
    </location>
</feature>
<feature type="compositionally biased region" description="Polar residues" evidence="6">
    <location>
        <begin position="1181"/>
        <end position="1196"/>
    </location>
</feature>
<feature type="compositionally biased region" description="Gly residues" evidence="6">
    <location>
        <begin position="546"/>
        <end position="561"/>
    </location>
</feature>
<feature type="domain" description="C2H2-type" evidence="7">
    <location>
        <begin position="1120"/>
        <end position="1142"/>
    </location>
</feature>
<evidence type="ECO:0000313" key="9">
    <source>
        <dbReference type="Proteomes" id="UP001558613"/>
    </source>
</evidence>
<dbReference type="SUPFAM" id="SSF57667">
    <property type="entry name" value="beta-beta-alpha zinc fingers"/>
    <property type="match status" value="6"/>
</dbReference>
<accession>A0ABR3LQU5</accession>
<dbReference type="Gene3D" id="3.30.160.60">
    <property type="entry name" value="Classic Zinc Finger"/>
    <property type="match status" value="8"/>
</dbReference>
<dbReference type="Pfam" id="PF00096">
    <property type="entry name" value="zf-C2H2"/>
    <property type="match status" value="6"/>
</dbReference>
<feature type="region of interest" description="Disordered" evidence="6">
    <location>
        <begin position="983"/>
        <end position="1059"/>
    </location>
</feature>
<feature type="compositionally biased region" description="Low complexity" evidence="6">
    <location>
        <begin position="521"/>
        <end position="538"/>
    </location>
</feature>
<feature type="region of interest" description="Disordered" evidence="6">
    <location>
        <begin position="383"/>
        <end position="453"/>
    </location>
</feature>
<dbReference type="PANTHER" id="PTHR24408">
    <property type="entry name" value="ZINC FINGER PROTEIN"/>
    <property type="match status" value="1"/>
</dbReference>
<keyword evidence="2" id="KW-0677">Repeat</keyword>
<feature type="region of interest" description="Disordered" evidence="6">
    <location>
        <begin position="777"/>
        <end position="811"/>
    </location>
</feature>
<feature type="domain" description="C2H2-type" evidence="7">
    <location>
        <begin position="757"/>
        <end position="784"/>
    </location>
</feature>
<dbReference type="InterPro" id="IPR013087">
    <property type="entry name" value="Znf_C2H2_type"/>
</dbReference>
<feature type="compositionally biased region" description="Low complexity" evidence="6">
    <location>
        <begin position="1375"/>
        <end position="1388"/>
    </location>
</feature>
<feature type="region of interest" description="Disordered" evidence="6">
    <location>
        <begin position="204"/>
        <end position="248"/>
    </location>
</feature>
<evidence type="ECO:0000256" key="6">
    <source>
        <dbReference type="SAM" id="MobiDB-lite"/>
    </source>
</evidence>
<feature type="compositionally biased region" description="Polar residues" evidence="6">
    <location>
        <begin position="601"/>
        <end position="619"/>
    </location>
</feature>
<keyword evidence="9" id="KW-1185">Reference proteome</keyword>
<feature type="compositionally biased region" description="Low complexity" evidence="6">
    <location>
        <begin position="216"/>
        <end position="243"/>
    </location>
</feature>
<dbReference type="PANTHER" id="PTHR24408:SF58">
    <property type="entry name" value="TRANSCRIPTION FACTOR (TFIIIA), PUTATIVE (AFU_ORTHOLOGUE AFUA_1G05150)-RELATED"/>
    <property type="match status" value="1"/>
</dbReference>
<feature type="compositionally biased region" description="Low complexity" evidence="6">
    <location>
        <begin position="1395"/>
        <end position="1412"/>
    </location>
</feature>
<feature type="compositionally biased region" description="Low complexity" evidence="6">
    <location>
        <begin position="1163"/>
        <end position="1175"/>
    </location>
</feature>
<feature type="domain" description="C2H2-type" evidence="7">
    <location>
        <begin position="624"/>
        <end position="651"/>
    </location>
</feature>
<name>A0ABR3LQU5_9TELE</name>
<dbReference type="InterPro" id="IPR036236">
    <property type="entry name" value="Znf_C2H2_sf"/>
</dbReference>
<feature type="region of interest" description="Disordered" evidence="6">
    <location>
        <begin position="1141"/>
        <end position="1198"/>
    </location>
</feature>
<protein>
    <recommendedName>
        <fullName evidence="7">C2H2-type domain-containing protein</fullName>
    </recommendedName>
</protein>
<feature type="compositionally biased region" description="Low complexity" evidence="6">
    <location>
        <begin position="562"/>
        <end position="595"/>
    </location>
</feature>
<dbReference type="Proteomes" id="UP001558613">
    <property type="component" value="Unassembled WGS sequence"/>
</dbReference>
<feature type="region of interest" description="Disordered" evidence="6">
    <location>
        <begin position="477"/>
        <end position="595"/>
    </location>
</feature>
<feature type="domain" description="C2H2-type" evidence="7">
    <location>
        <begin position="1064"/>
        <end position="1091"/>
    </location>
</feature>
<feature type="domain" description="C2H2-type" evidence="7">
    <location>
        <begin position="730"/>
        <end position="757"/>
    </location>
</feature>
<feature type="compositionally biased region" description="Polar residues" evidence="6">
    <location>
        <begin position="654"/>
        <end position="681"/>
    </location>
</feature>
<feature type="domain" description="C2H2-type" evidence="7">
    <location>
        <begin position="1234"/>
        <end position="1262"/>
    </location>
</feature>
<feature type="region of interest" description="Disordered" evidence="6">
    <location>
        <begin position="838"/>
        <end position="925"/>
    </location>
</feature>
<evidence type="ECO:0000256" key="3">
    <source>
        <dbReference type="ARBA" id="ARBA00022771"/>
    </source>
</evidence>
<dbReference type="EMBL" id="JAYMGO010000019">
    <property type="protein sequence ID" value="KAL1255260.1"/>
    <property type="molecule type" value="Genomic_DNA"/>
</dbReference>
<feature type="compositionally biased region" description="Low complexity" evidence="6">
    <location>
        <begin position="903"/>
        <end position="912"/>
    </location>
</feature>
<dbReference type="PROSITE" id="PS50157">
    <property type="entry name" value="ZINC_FINGER_C2H2_2"/>
    <property type="match status" value="9"/>
</dbReference>
<feature type="region of interest" description="Disordered" evidence="6">
    <location>
        <begin position="282"/>
        <end position="338"/>
    </location>
</feature>
<feature type="compositionally biased region" description="Low complexity" evidence="6">
    <location>
        <begin position="300"/>
        <end position="338"/>
    </location>
</feature>
<evidence type="ECO:0000256" key="2">
    <source>
        <dbReference type="ARBA" id="ARBA00022737"/>
    </source>
</evidence>
<keyword evidence="3 5" id="KW-0863">Zinc-finger</keyword>
<feature type="compositionally biased region" description="Low complexity" evidence="6">
    <location>
        <begin position="1010"/>
        <end position="1023"/>
    </location>
</feature>
<evidence type="ECO:0000313" key="8">
    <source>
        <dbReference type="EMBL" id="KAL1255260.1"/>
    </source>
</evidence>
<keyword evidence="4" id="KW-0862">Zinc</keyword>
<evidence type="ECO:0000259" key="7">
    <source>
        <dbReference type="PROSITE" id="PS50157"/>
    </source>
</evidence>